<proteinExistence type="predicted"/>
<organism evidence="1 2">
    <name type="scientific">Rhododendron molle</name>
    <name type="common">Chinese azalea</name>
    <name type="synonym">Azalea mollis</name>
    <dbReference type="NCBI Taxonomy" id="49168"/>
    <lineage>
        <taxon>Eukaryota</taxon>
        <taxon>Viridiplantae</taxon>
        <taxon>Streptophyta</taxon>
        <taxon>Embryophyta</taxon>
        <taxon>Tracheophyta</taxon>
        <taxon>Spermatophyta</taxon>
        <taxon>Magnoliopsida</taxon>
        <taxon>eudicotyledons</taxon>
        <taxon>Gunneridae</taxon>
        <taxon>Pentapetalae</taxon>
        <taxon>asterids</taxon>
        <taxon>Ericales</taxon>
        <taxon>Ericaceae</taxon>
        <taxon>Ericoideae</taxon>
        <taxon>Rhodoreae</taxon>
        <taxon>Rhododendron</taxon>
    </lineage>
</organism>
<comment type="caution">
    <text evidence="1">The sequence shown here is derived from an EMBL/GenBank/DDBJ whole genome shotgun (WGS) entry which is preliminary data.</text>
</comment>
<reference evidence="1" key="1">
    <citation type="submission" date="2022-02" db="EMBL/GenBank/DDBJ databases">
        <title>Plant Genome Project.</title>
        <authorList>
            <person name="Zhang R.-G."/>
        </authorList>
    </citation>
    <scope>NUCLEOTIDE SEQUENCE</scope>
    <source>
        <strain evidence="1">AT1</strain>
    </source>
</reference>
<name>A0ACC0MNP1_RHOML</name>
<protein>
    <submittedName>
        <fullName evidence="1">Uncharacterized protein</fullName>
    </submittedName>
</protein>
<evidence type="ECO:0000313" key="1">
    <source>
        <dbReference type="EMBL" id="KAI8542545.1"/>
    </source>
</evidence>
<dbReference type="Proteomes" id="UP001062846">
    <property type="component" value="Chromosome 8"/>
</dbReference>
<keyword evidence="2" id="KW-1185">Reference proteome</keyword>
<gene>
    <name evidence="1" type="ORF">RHMOL_Rhmol08G0146200</name>
</gene>
<evidence type="ECO:0000313" key="2">
    <source>
        <dbReference type="Proteomes" id="UP001062846"/>
    </source>
</evidence>
<accession>A0ACC0MNP1</accession>
<dbReference type="EMBL" id="CM046395">
    <property type="protein sequence ID" value="KAI8542545.1"/>
    <property type="molecule type" value="Genomic_DNA"/>
</dbReference>
<sequence length="185" mass="21243">MRRNDAAVELRVSISALKRICWDYGIGRWPPRNVKKVPFQLLPVENQGQTPQLSVDLLSNQALASVNHSSKEIMGTAVREKITRKSAFQDAEMVTIRAKFENNTIKFRLSLSSRLVELQEEVTKRLNLEPKDYYIKYKDEEDELILITCDDDLQDCIHSFRFLGNTSIGVLLELKQPVTNLNLAH</sequence>